<dbReference type="RefSeq" id="WP_158255109.1">
    <property type="nucleotide sequence ID" value="NZ_FYDG01000002.1"/>
</dbReference>
<dbReference type="InterPro" id="IPR000873">
    <property type="entry name" value="AMP-dep_synth/lig_dom"/>
</dbReference>
<dbReference type="InterPro" id="IPR045851">
    <property type="entry name" value="AMP-bd_C_sf"/>
</dbReference>
<dbReference type="InterPro" id="IPR050237">
    <property type="entry name" value="ATP-dep_AMP-bd_enzyme"/>
</dbReference>
<gene>
    <name evidence="3" type="ORF">SAMN06265338_102483</name>
</gene>
<organism evidence="3 4">
    <name type="scientific">Rhodoblastus acidophilus</name>
    <name type="common">Rhodopseudomonas acidophila</name>
    <dbReference type="NCBI Taxonomy" id="1074"/>
    <lineage>
        <taxon>Bacteria</taxon>
        <taxon>Pseudomonadati</taxon>
        <taxon>Pseudomonadota</taxon>
        <taxon>Alphaproteobacteria</taxon>
        <taxon>Hyphomicrobiales</taxon>
        <taxon>Rhodoblastaceae</taxon>
        <taxon>Rhodoblastus</taxon>
    </lineage>
</organism>
<evidence type="ECO:0000313" key="3">
    <source>
        <dbReference type="EMBL" id="SNB66583.1"/>
    </source>
</evidence>
<feature type="domain" description="AMP-binding enzyme C-terminal" evidence="2">
    <location>
        <begin position="348"/>
        <end position="418"/>
    </location>
</feature>
<dbReference type="PROSITE" id="PS00455">
    <property type="entry name" value="AMP_BINDING"/>
    <property type="match status" value="1"/>
</dbReference>
<evidence type="ECO:0000313" key="4">
    <source>
        <dbReference type="Proteomes" id="UP000198418"/>
    </source>
</evidence>
<sequence>MQTASMDGSTRRAAALATILRDAGARPGRPVVARMASADALATAACAAFALDRPFFPLDPNLPDGVTRNLLDQIGDHLKVDLSPEEILALPPGAAPPFLPPRGPALLIATSGSSGRPKAVVLTGEALAASARASAQATPLRPGDRWLACLPLFHIGGFSILTRCALAGADPVLHQGFDAARIHDALVEGGISHVSLTPTMLAQLLALDRPAPPTLRHALVGGAALPAELARRAARAGWPIQPTYGMSETCAQIATLPNLPPDWRSGCVGRSLPGVEIARDDEGRLKIRGPMLMRGYANPDLAPGEGVADGWFVANDLAEIAPDGSLTILGRADETIVTGGKKVHPAAVENLLAQCPGVTFVAVAGRPDPVWGAIVTALYCGPMLPDDLLNWCRGAMSGAWRPRAAVRLEAPPLLANGKPDRLKLRELARGDEAKAGTIRQNEGAVS</sequence>
<name>A0A212R3J3_RHOAC</name>
<dbReference type="SUPFAM" id="SSF56801">
    <property type="entry name" value="Acetyl-CoA synthetase-like"/>
    <property type="match status" value="1"/>
</dbReference>
<dbReference type="EMBL" id="FYDG01000002">
    <property type="protein sequence ID" value="SNB66583.1"/>
    <property type="molecule type" value="Genomic_DNA"/>
</dbReference>
<dbReference type="Pfam" id="PF13193">
    <property type="entry name" value="AMP-binding_C"/>
    <property type="match status" value="1"/>
</dbReference>
<dbReference type="InterPro" id="IPR042099">
    <property type="entry name" value="ANL_N_sf"/>
</dbReference>
<dbReference type="InterPro" id="IPR020845">
    <property type="entry name" value="AMP-binding_CS"/>
</dbReference>
<dbReference type="Proteomes" id="UP000198418">
    <property type="component" value="Unassembled WGS sequence"/>
</dbReference>
<dbReference type="OrthoDB" id="9803968at2"/>
<accession>A0A212R3J3</accession>
<proteinExistence type="predicted"/>
<keyword evidence="4" id="KW-1185">Reference proteome</keyword>
<dbReference type="Gene3D" id="3.40.50.12780">
    <property type="entry name" value="N-terminal domain of ligase-like"/>
    <property type="match status" value="1"/>
</dbReference>
<dbReference type="Gene3D" id="3.30.300.30">
    <property type="match status" value="1"/>
</dbReference>
<dbReference type="PANTHER" id="PTHR43767:SF1">
    <property type="entry name" value="NONRIBOSOMAL PEPTIDE SYNTHASE PES1 (EUROFUNG)-RELATED"/>
    <property type="match status" value="1"/>
</dbReference>
<dbReference type="InterPro" id="IPR025110">
    <property type="entry name" value="AMP-bd_C"/>
</dbReference>
<dbReference type="AlphaFoldDB" id="A0A212R3J3"/>
<evidence type="ECO:0000259" key="1">
    <source>
        <dbReference type="Pfam" id="PF00501"/>
    </source>
</evidence>
<feature type="domain" description="AMP-dependent synthetase/ligase" evidence="1">
    <location>
        <begin position="95"/>
        <end position="296"/>
    </location>
</feature>
<dbReference type="GO" id="GO:0016878">
    <property type="term" value="F:acid-thiol ligase activity"/>
    <property type="evidence" value="ECO:0007669"/>
    <property type="project" value="UniProtKB-ARBA"/>
</dbReference>
<dbReference type="PANTHER" id="PTHR43767">
    <property type="entry name" value="LONG-CHAIN-FATTY-ACID--COA LIGASE"/>
    <property type="match status" value="1"/>
</dbReference>
<protein>
    <submittedName>
        <fullName evidence="3">O-succinylbenzoic acid--CoA ligase</fullName>
    </submittedName>
</protein>
<dbReference type="Pfam" id="PF00501">
    <property type="entry name" value="AMP-binding"/>
    <property type="match status" value="1"/>
</dbReference>
<keyword evidence="3" id="KW-0436">Ligase</keyword>
<evidence type="ECO:0000259" key="2">
    <source>
        <dbReference type="Pfam" id="PF13193"/>
    </source>
</evidence>
<reference evidence="4" key="1">
    <citation type="submission" date="2017-06" db="EMBL/GenBank/DDBJ databases">
        <authorList>
            <person name="Varghese N."/>
            <person name="Submissions S."/>
        </authorList>
    </citation>
    <scope>NUCLEOTIDE SEQUENCE [LARGE SCALE GENOMIC DNA]</scope>
    <source>
        <strain evidence="4">DSM 137</strain>
    </source>
</reference>